<dbReference type="Gene3D" id="2.30.30.40">
    <property type="entry name" value="SH3 Domains"/>
    <property type="match status" value="2"/>
</dbReference>
<gene>
    <name evidence="3" type="ORF">C8N38_107135</name>
</gene>
<dbReference type="PROSITE" id="PS50851">
    <property type="entry name" value="CHEW"/>
    <property type="match status" value="3"/>
</dbReference>
<protein>
    <submittedName>
        <fullName evidence="3">Chemotaxis signal transduction protein</fullName>
    </submittedName>
</protein>
<proteinExistence type="predicted"/>
<dbReference type="Pfam" id="PF01584">
    <property type="entry name" value="CheW"/>
    <property type="match status" value="3"/>
</dbReference>
<dbReference type="InterPro" id="IPR002545">
    <property type="entry name" value="CheW-lke_dom"/>
</dbReference>
<dbReference type="SUPFAM" id="SSF50341">
    <property type="entry name" value="CheW-like"/>
    <property type="match status" value="3"/>
</dbReference>
<dbReference type="PANTHER" id="PTHR22617:SF23">
    <property type="entry name" value="CHEMOTAXIS PROTEIN CHEW"/>
    <property type="match status" value="1"/>
</dbReference>
<evidence type="ECO:0000313" key="3">
    <source>
        <dbReference type="EMBL" id="PTW49613.1"/>
    </source>
</evidence>
<dbReference type="GO" id="GO:0005829">
    <property type="term" value="C:cytosol"/>
    <property type="evidence" value="ECO:0007669"/>
    <property type="project" value="TreeGrafter"/>
</dbReference>
<evidence type="ECO:0000259" key="2">
    <source>
        <dbReference type="PROSITE" id="PS50851"/>
    </source>
</evidence>
<dbReference type="RefSeq" id="WP_108027253.1">
    <property type="nucleotide sequence ID" value="NZ_QAYC01000007.1"/>
</dbReference>
<dbReference type="InterPro" id="IPR039315">
    <property type="entry name" value="CheW"/>
</dbReference>
<dbReference type="EMBL" id="QAYC01000007">
    <property type="protein sequence ID" value="PTW49613.1"/>
    <property type="molecule type" value="Genomic_DNA"/>
</dbReference>
<dbReference type="Gene3D" id="2.40.50.180">
    <property type="entry name" value="CheA-289, Domain 4"/>
    <property type="match status" value="3"/>
</dbReference>
<comment type="caution">
    <text evidence="3">The sequence shown here is derived from an EMBL/GenBank/DDBJ whole genome shotgun (WGS) entry which is preliminary data.</text>
</comment>
<organism evidence="3 4">
    <name type="scientific">Rhodovulum kholense</name>
    <dbReference type="NCBI Taxonomy" id="453584"/>
    <lineage>
        <taxon>Bacteria</taxon>
        <taxon>Pseudomonadati</taxon>
        <taxon>Pseudomonadota</taxon>
        <taxon>Alphaproteobacteria</taxon>
        <taxon>Rhodobacterales</taxon>
        <taxon>Paracoccaceae</taxon>
        <taxon>Rhodovulum</taxon>
    </lineage>
</organism>
<feature type="compositionally biased region" description="Low complexity" evidence="1">
    <location>
        <begin position="330"/>
        <end position="343"/>
    </location>
</feature>
<dbReference type="SMART" id="SM00260">
    <property type="entry name" value="CheW"/>
    <property type="match status" value="3"/>
</dbReference>
<reference evidence="3 4" key="1">
    <citation type="submission" date="2018-04" db="EMBL/GenBank/DDBJ databases">
        <title>Genomic Encyclopedia of Archaeal and Bacterial Type Strains, Phase II (KMG-II): from individual species to whole genera.</title>
        <authorList>
            <person name="Goeker M."/>
        </authorList>
    </citation>
    <scope>NUCLEOTIDE SEQUENCE [LARGE SCALE GENOMIC DNA]</scope>
    <source>
        <strain evidence="3 4">DSM 19783</strain>
    </source>
</reference>
<name>A0A8E3AQV2_9RHOB</name>
<dbReference type="PANTHER" id="PTHR22617">
    <property type="entry name" value="CHEMOTAXIS SENSOR HISTIDINE KINASE-RELATED"/>
    <property type="match status" value="1"/>
</dbReference>
<accession>A0A8E3AQV2</accession>
<keyword evidence="4" id="KW-1185">Reference proteome</keyword>
<dbReference type="GO" id="GO:0006935">
    <property type="term" value="P:chemotaxis"/>
    <property type="evidence" value="ECO:0007669"/>
    <property type="project" value="InterPro"/>
</dbReference>
<dbReference type="AlphaFoldDB" id="A0A8E3AQV2"/>
<dbReference type="GO" id="GO:0007165">
    <property type="term" value="P:signal transduction"/>
    <property type="evidence" value="ECO:0007669"/>
    <property type="project" value="InterPro"/>
</dbReference>
<feature type="domain" description="CheW-like" evidence="2">
    <location>
        <begin position="15"/>
        <end position="152"/>
    </location>
</feature>
<dbReference type="OrthoDB" id="7867375at2"/>
<feature type="domain" description="CheW-like" evidence="2">
    <location>
        <begin position="383"/>
        <end position="521"/>
    </location>
</feature>
<feature type="domain" description="CheW-like" evidence="2">
    <location>
        <begin position="171"/>
        <end position="312"/>
    </location>
</feature>
<feature type="region of interest" description="Disordered" evidence="1">
    <location>
        <begin position="327"/>
        <end position="356"/>
    </location>
</feature>
<evidence type="ECO:0000256" key="1">
    <source>
        <dbReference type="SAM" id="MobiDB-lite"/>
    </source>
</evidence>
<dbReference type="Proteomes" id="UP000244037">
    <property type="component" value="Unassembled WGS sequence"/>
</dbReference>
<evidence type="ECO:0000313" key="4">
    <source>
        <dbReference type="Proteomes" id="UP000244037"/>
    </source>
</evidence>
<sequence length="530" mass="54909">MTEPAPVTDSAPDREATYALMEVGGGVIGIDIAHLSEVYPIDALSPLLVAHPALMGAIRLRGHIIPLVDPRAVSGIGPVGGQPGIAAILTQADRVVALAVNAITGLARLRGGDVQRLASGDANAPFFVGGFFHGGKLVNVVDPAAIFSLTGLPTATRFRRDERDRDATGEGRAYLTFRAGGATFAAPAVEVHRTLPRQEVERNALTGGDCLGSVTVNGLRIPVLDAPGILGLGAARERPNPEIVVFGFSGDRLIGLAVDVISNIASFRQKDLQAAPALLGSGAGSVAAVAVASDGAQTYVVRVERLREMKGLQAIAEMSAPVAPQAVRTASSAAGPAAGAEPSDQSAPPEGEAKTATVDATGIAAEILPETDAPPSPDALVRDRRRYLIFQAGTAHAAPIESVARIIEPPAAITPIAHPFPGVLGFFSVDGATTTLVCLSRFLGAGAPRKGQHQRVLLVGSGDRRIGFLVPSVEGIEAATWRALNTAAAPFREQMVSLGRGTDLRVLPCLDICRLAADIAERFHDHNVYA</sequence>
<dbReference type="InterPro" id="IPR036061">
    <property type="entry name" value="CheW-like_dom_sf"/>
</dbReference>